<gene>
    <name evidence="11" type="ORF">DCHRY22_LOCUS9322</name>
</gene>
<evidence type="ECO:0000259" key="10">
    <source>
        <dbReference type="PROSITE" id="PS50850"/>
    </source>
</evidence>
<dbReference type="GO" id="GO:0022857">
    <property type="term" value="F:transmembrane transporter activity"/>
    <property type="evidence" value="ECO:0007669"/>
    <property type="project" value="InterPro"/>
</dbReference>
<keyword evidence="5 9" id="KW-0812">Transmembrane</keyword>
<keyword evidence="6 9" id="KW-1133">Transmembrane helix</keyword>
<feature type="transmembrane region" description="Helical" evidence="9">
    <location>
        <begin position="428"/>
        <end position="446"/>
    </location>
</feature>
<proteinExistence type="predicted"/>
<dbReference type="OrthoDB" id="4142200at2759"/>
<evidence type="ECO:0000256" key="2">
    <source>
        <dbReference type="ARBA" id="ARBA00022448"/>
    </source>
</evidence>
<evidence type="ECO:0000313" key="12">
    <source>
        <dbReference type="Proteomes" id="UP000789524"/>
    </source>
</evidence>
<feature type="transmembrane region" description="Helical" evidence="9">
    <location>
        <begin position="261"/>
        <end position="283"/>
    </location>
</feature>
<dbReference type="PANTHER" id="PTHR48021">
    <property type="match status" value="1"/>
</dbReference>
<dbReference type="Gene3D" id="1.20.1250.20">
    <property type="entry name" value="MFS general substrate transporter like domains"/>
    <property type="match status" value="1"/>
</dbReference>
<feature type="transmembrane region" description="Helical" evidence="9">
    <location>
        <begin position="112"/>
        <end position="135"/>
    </location>
</feature>
<protein>
    <submittedName>
        <fullName evidence="11">(African queen) hypothetical protein</fullName>
    </submittedName>
</protein>
<feature type="transmembrane region" description="Helical" evidence="9">
    <location>
        <begin position="17"/>
        <end position="39"/>
    </location>
</feature>
<name>A0A8J2QWG2_9NEOP</name>
<feature type="transmembrane region" description="Helical" evidence="9">
    <location>
        <begin position="147"/>
        <end position="166"/>
    </location>
</feature>
<feature type="transmembrane region" description="Helical" evidence="9">
    <location>
        <begin position="59"/>
        <end position="82"/>
    </location>
</feature>
<evidence type="ECO:0000256" key="4">
    <source>
        <dbReference type="ARBA" id="ARBA00022597"/>
    </source>
</evidence>
<feature type="domain" description="Major facilitator superfamily (MFS) profile" evidence="10">
    <location>
        <begin position="19"/>
        <end position="450"/>
    </location>
</feature>
<dbReference type="InterPro" id="IPR020846">
    <property type="entry name" value="MFS_dom"/>
</dbReference>
<evidence type="ECO:0000256" key="7">
    <source>
        <dbReference type="ARBA" id="ARBA00023136"/>
    </source>
</evidence>
<evidence type="ECO:0000313" key="11">
    <source>
        <dbReference type="EMBL" id="CAG9570618.1"/>
    </source>
</evidence>
<keyword evidence="2" id="KW-0813">Transport</keyword>
<dbReference type="EMBL" id="CAKASE010000066">
    <property type="protein sequence ID" value="CAG9570618.1"/>
    <property type="molecule type" value="Genomic_DNA"/>
</dbReference>
<dbReference type="FunFam" id="1.20.1250.20:FF:000218">
    <property type="entry name" value="facilitated trehalose transporter Tret1"/>
    <property type="match status" value="1"/>
</dbReference>
<dbReference type="InterPro" id="IPR003663">
    <property type="entry name" value="Sugar/inositol_transpt"/>
</dbReference>
<dbReference type="GO" id="GO:0005886">
    <property type="term" value="C:plasma membrane"/>
    <property type="evidence" value="ECO:0007669"/>
    <property type="project" value="UniProtKB-SubCell"/>
</dbReference>
<keyword evidence="3" id="KW-1003">Cell membrane</keyword>
<evidence type="ECO:0000256" key="9">
    <source>
        <dbReference type="SAM" id="Phobius"/>
    </source>
</evidence>
<dbReference type="InterPro" id="IPR005828">
    <property type="entry name" value="MFS_sugar_transport-like"/>
</dbReference>
<dbReference type="PRINTS" id="PR00171">
    <property type="entry name" value="SUGRTRNSPORT"/>
</dbReference>
<comment type="subcellular location">
    <subcellularLocation>
        <location evidence="1">Cell membrane</location>
        <topology evidence="1">Multi-pass membrane protein</topology>
    </subcellularLocation>
</comment>
<dbReference type="PROSITE" id="PS00217">
    <property type="entry name" value="SUGAR_TRANSPORT_2"/>
    <property type="match status" value="1"/>
</dbReference>
<keyword evidence="4" id="KW-0762">Sugar transport</keyword>
<evidence type="ECO:0000256" key="8">
    <source>
        <dbReference type="ARBA" id="ARBA00023180"/>
    </source>
</evidence>
<accession>A0A8J2QWG2</accession>
<reference evidence="11" key="1">
    <citation type="submission" date="2021-09" db="EMBL/GenBank/DDBJ databases">
        <authorList>
            <person name="Martin H S."/>
        </authorList>
    </citation>
    <scope>NUCLEOTIDE SEQUENCE</scope>
</reference>
<evidence type="ECO:0000256" key="6">
    <source>
        <dbReference type="ARBA" id="ARBA00022989"/>
    </source>
</evidence>
<dbReference type="PANTHER" id="PTHR48021:SF33">
    <property type="entry name" value="AT22075P-RELATED"/>
    <property type="match status" value="1"/>
</dbReference>
<feature type="transmembrane region" description="Helical" evidence="9">
    <location>
        <begin position="303"/>
        <end position="320"/>
    </location>
</feature>
<sequence>MTSLEKDFKRGHTYRQWIFALIANCIIFTYGMECGWISPTTKILQSDQSPVDEVVSVNVISWIASSMSLSAILGVSFYIFVLDNYGRKLGLILIAIPQVISWTIRLCYSTTITLIISRVLAGLSAGGCFIVVPTYVKEISQDDIRGILGTFVALLQMSGVLFMYIIGAFLNYYTVIMITLAIAIVVTFLVLKAPESPAFLVKQKKYDEATQTVAYLRGLDNDDKIVKHLVDSMTNEDNLCKSMPNVSFASILRKTSWRRGLFLIITIFSFHAMNGAYVIATYASQVLVSTGVKFKISPEIQTFSFPIFMVIGTLALASCVEKCGRKSLLFASFLIAALSMGVISLLIILQGLGWSIPAWLPVLAIISTVTIYGAGISAIPYIVMTEMFSFQIRAKVMGIVITLVWALTAFVVTTYTPLTNYIGPYAPFLFYTLINFLGAVFTFVYIPETRAKSEEEIEAILENRQNVLKSQT</sequence>
<dbReference type="PROSITE" id="PS50850">
    <property type="entry name" value="MFS"/>
    <property type="match status" value="1"/>
</dbReference>
<organism evidence="11 12">
    <name type="scientific">Danaus chrysippus</name>
    <name type="common">African queen</name>
    <dbReference type="NCBI Taxonomy" id="151541"/>
    <lineage>
        <taxon>Eukaryota</taxon>
        <taxon>Metazoa</taxon>
        <taxon>Ecdysozoa</taxon>
        <taxon>Arthropoda</taxon>
        <taxon>Hexapoda</taxon>
        <taxon>Insecta</taxon>
        <taxon>Pterygota</taxon>
        <taxon>Neoptera</taxon>
        <taxon>Endopterygota</taxon>
        <taxon>Lepidoptera</taxon>
        <taxon>Glossata</taxon>
        <taxon>Ditrysia</taxon>
        <taxon>Papilionoidea</taxon>
        <taxon>Nymphalidae</taxon>
        <taxon>Danainae</taxon>
        <taxon>Danaini</taxon>
        <taxon>Danaina</taxon>
        <taxon>Danaus</taxon>
        <taxon>Anosia</taxon>
    </lineage>
</organism>
<feature type="transmembrane region" description="Helical" evidence="9">
    <location>
        <begin position="327"/>
        <end position="352"/>
    </location>
</feature>
<keyword evidence="8" id="KW-0325">Glycoprotein</keyword>
<comment type="caution">
    <text evidence="11">The sequence shown here is derived from an EMBL/GenBank/DDBJ whole genome shotgun (WGS) entry which is preliminary data.</text>
</comment>
<dbReference type="AlphaFoldDB" id="A0A8J2QWG2"/>
<feature type="transmembrane region" description="Helical" evidence="9">
    <location>
        <begin position="172"/>
        <end position="191"/>
    </location>
</feature>
<feature type="transmembrane region" description="Helical" evidence="9">
    <location>
        <begin position="396"/>
        <end position="416"/>
    </location>
</feature>
<keyword evidence="12" id="KW-1185">Reference proteome</keyword>
<dbReference type="InterPro" id="IPR005829">
    <property type="entry name" value="Sugar_transporter_CS"/>
</dbReference>
<feature type="transmembrane region" description="Helical" evidence="9">
    <location>
        <begin position="358"/>
        <end position="384"/>
    </location>
</feature>
<feature type="transmembrane region" description="Helical" evidence="9">
    <location>
        <begin position="89"/>
        <end position="106"/>
    </location>
</feature>
<dbReference type="InterPro" id="IPR050549">
    <property type="entry name" value="MFS_Trehalose_Transporter"/>
</dbReference>
<dbReference type="Proteomes" id="UP000789524">
    <property type="component" value="Unassembled WGS sequence"/>
</dbReference>
<dbReference type="Pfam" id="PF00083">
    <property type="entry name" value="Sugar_tr"/>
    <property type="match status" value="1"/>
</dbReference>
<keyword evidence="7 9" id="KW-0472">Membrane</keyword>
<evidence type="ECO:0000256" key="1">
    <source>
        <dbReference type="ARBA" id="ARBA00004651"/>
    </source>
</evidence>
<dbReference type="SUPFAM" id="SSF103473">
    <property type="entry name" value="MFS general substrate transporter"/>
    <property type="match status" value="1"/>
</dbReference>
<dbReference type="InterPro" id="IPR036259">
    <property type="entry name" value="MFS_trans_sf"/>
</dbReference>
<evidence type="ECO:0000256" key="3">
    <source>
        <dbReference type="ARBA" id="ARBA00022475"/>
    </source>
</evidence>
<evidence type="ECO:0000256" key="5">
    <source>
        <dbReference type="ARBA" id="ARBA00022692"/>
    </source>
</evidence>